<feature type="transmembrane region" description="Helical" evidence="1">
    <location>
        <begin position="43"/>
        <end position="65"/>
    </location>
</feature>
<dbReference type="RefSeq" id="WP_124026424.1">
    <property type="nucleotide sequence ID" value="NZ_JBHRSN010000005.1"/>
</dbReference>
<reference evidence="2 3" key="1">
    <citation type="submission" date="2018-11" db="EMBL/GenBank/DDBJ databases">
        <authorList>
            <person name="Ye M.-Q."/>
            <person name="Du Z.-J."/>
        </authorList>
    </citation>
    <scope>NUCLEOTIDE SEQUENCE [LARGE SCALE GENOMIC DNA]</scope>
    <source>
        <strain evidence="2 3">U0105</strain>
    </source>
</reference>
<proteinExistence type="predicted"/>
<organism evidence="2 3">
    <name type="scientific">Alteromonas sediminis</name>
    <dbReference type="NCBI Taxonomy" id="2259342"/>
    <lineage>
        <taxon>Bacteria</taxon>
        <taxon>Pseudomonadati</taxon>
        <taxon>Pseudomonadota</taxon>
        <taxon>Gammaproteobacteria</taxon>
        <taxon>Alteromonadales</taxon>
        <taxon>Alteromonadaceae</taxon>
        <taxon>Alteromonas/Salinimonas group</taxon>
        <taxon>Alteromonas</taxon>
    </lineage>
</organism>
<feature type="transmembrane region" description="Helical" evidence="1">
    <location>
        <begin position="109"/>
        <end position="128"/>
    </location>
</feature>
<dbReference type="EMBL" id="RPOK01000001">
    <property type="protein sequence ID" value="RPJ68423.1"/>
    <property type="molecule type" value="Genomic_DNA"/>
</dbReference>
<comment type="caution">
    <text evidence="2">The sequence shown here is derived from an EMBL/GenBank/DDBJ whole genome shotgun (WGS) entry which is preliminary data.</text>
</comment>
<name>A0A3N5Y5A2_9ALTE</name>
<keyword evidence="1" id="KW-0472">Membrane</keyword>
<protein>
    <submittedName>
        <fullName evidence="2">DUF2868 domain-containing protein</fullName>
    </submittedName>
</protein>
<dbReference type="Proteomes" id="UP000275281">
    <property type="component" value="Unassembled WGS sequence"/>
</dbReference>
<keyword evidence="1" id="KW-1133">Transmembrane helix</keyword>
<sequence>MQFIRADKVLRTSKSIVLSGFCIGLFLSVGVLSGDPQGRVNLLYLLAIFMLIPALGAGLSALSLLSASGLNLARLLLLIPLWTPSQKQFLHTLRQHQLDKYWCFVQSQMAGLAYAFATLLAFLVLLLFTDMHFVWRSTLLSAEQLHPVLVAIATPWWFWEAAQPSYALLQATQDSRLAADYADAHAYAQWWPFVFAILIVYSFSLRVILWGVGRWCLSRQLRQINREQQFVSDERDLTQTHDTLSEIHENSVEILPTDYWLANWGRFDQSGIATLSLQPKSVIQVNAHTQPEDLPAECRTMKQLLLVKAWEPPLGELADYMNQFKGWVLPVDSKQGRLCPPKHAHLQEWQRFVYEQQGWALYQPTSWSRYPTTKKEG</sequence>
<dbReference type="InterPro" id="IPR021296">
    <property type="entry name" value="DUF2868"/>
</dbReference>
<dbReference type="OrthoDB" id="7056210at2"/>
<evidence type="ECO:0000256" key="1">
    <source>
        <dbReference type="SAM" id="Phobius"/>
    </source>
</evidence>
<evidence type="ECO:0000313" key="3">
    <source>
        <dbReference type="Proteomes" id="UP000275281"/>
    </source>
</evidence>
<accession>A0A3N5Y5A2</accession>
<keyword evidence="3" id="KW-1185">Reference proteome</keyword>
<feature type="transmembrane region" description="Helical" evidence="1">
    <location>
        <begin position="190"/>
        <end position="212"/>
    </location>
</feature>
<gene>
    <name evidence="2" type="ORF">DRW07_03170</name>
</gene>
<evidence type="ECO:0000313" key="2">
    <source>
        <dbReference type="EMBL" id="RPJ68423.1"/>
    </source>
</evidence>
<dbReference type="AlphaFoldDB" id="A0A3N5Y5A2"/>
<dbReference type="Pfam" id="PF11067">
    <property type="entry name" value="DUF2868"/>
    <property type="match status" value="1"/>
</dbReference>
<keyword evidence="1" id="KW-0812">Transmembrane</keyword>